<dbReference type="InterPro" id="IPR001969">
    <property type="entry name" value="Aspartic_peptidase_AS"/>
</dbReference>
<dbReference type="AlphaFoldDB" id="A0A7J6TP53"/>
<evidence type="ECO:0000313" key="2">
    <source>
        <dbReference type="Proteomes" id="UP000574390"/>
    </source>
</evidence>
<dbReference type="EMBL" id="JABANM010005972">
    <property type="protein sequence ID" value="KAF4746691.1"/>
    <property type="molecule type" value="Genomic_DNA"/>
</dbReference>
<proteinExistence type="predicted"/>
<dbReference type="GO" id="GO:0006508">
    <property type="term" value="P:proteolysis"/>
    <property type="evidence" value="ECO:0007669"/>
    <property type="project" value="InterPro"/>
</dbReference>
<dbReference type="GO" id="GO:0004190">
    <property type="term" value="F:aspartic-type endopeptidase activity"/>
    <property type="evidence" value="ECO:0007669"/>
    <property type="project" value="InterPro"/>
</dbReference>
<evidence type="ECO:0000313" key="1">
    <source>
        <dbReference type="EMBL" id="KAF4746691.1"/>
    </source>
</evidence>
<dbReference type="PROSITE" id="PS00141">
    <property type="entry name" value="ASP_PROTEASE"/>
    <property type="match status" value="1"/>
</dbReference>
<organism evidence="1 2">
    <name type="scientific">Perkinsus olseni</name>
    <name type="common">Perkinsus atlanticus</name>
    <dbReference type="NCBI Taxonomy" id="32597"/>
    <lineage>
        <taxon>Eukaryota</taxon>
        <taxon>Sar</taxon>
        <taxon>Alveolata</taxon>
        <taxon>Perkinsozoa</taxon>
        <taxon>Perkinsea</taxon>
        <taxon>Perkinsida</taxon>
        <taxon>Perkinsidae</taxon>
        <taxon>Perkinsus</taxon>
    </lineage>
</organism>
<dbReference type="Proteomes" id="UP000574390">
    <property type="component" value="Unassembled WGS sequence"/>
</dbReference>
<reference evidence="1 2" key="1">
    <citation type="submission" date="2020-04" db="EMBL/GenBank/DDBJ databases">
        <title>Perkinsus olseni comparative genomics.</title>
        <authorList>
            <person name="Bogema D.R."/>
        </authorList>
    </citation>
    <scope>NUCLEOTIDE SEQUENCE [LARGE SCALE GENOMIC DNA]</scope>
    <source>
        <strain evidence="1">ATCC PRA-205</strain>
    </source>
</reference>
<accession>A0A7J6TP53</accession>
<gene>
    <name evidence="1" type="ORF">FOZ62_024367</name>
</gene>
<name>A0A7J6TP53_PEROL</name>
<sequence length="305" mass="33774">MAARLGPFTLSDSVGNKLRKPHKRSRPESALVDSGSAITYIFEEEFNAVMDVTWKGMKKAKTDLKIKKKKLECKGTESDGIAEAQMIRREAICGLLGVIDFTLLRFLPDAETDKYCGRFVEKELVTLEETSIFRSYLVWLKSTGEQTSLCTSYFGGVSLAIGNDLPSDGQPVELSALDRALQFSYARDKERECRSHSVCDGLNDGLAFASGEDHAATGDVTTSVLCIFNDLQGSDYCQDDSEILNDRQDGCEIPSGYHDGCDCLVLPDHLMDVEDTMCSAHDEDGVGIEKLVIIVTMHCVYWRSF</sequence>
<comment type="caution">
    <text evidence="1">The sequence shown here is derived from an EMBL/GenBank/DDBJ whole genome shotgun (WGS) entry which is preliminary data.</text>
</comment>
<protein>
    <submittedName>
        <fullName evidence="1">Uncharacterized protein</fullName>
    </submittedName>
</protein>